<feature type="compositionally biased region" description="Basic residues" evidence="1">
    <location>
        <begin position="1"/>
        <end position="11"/>
    </location>
</feature>
<feature type="non-terminal residue" evidence="3">
    <location>
        <position position="221"/>
    </location>
</feature>
<feature type="transmembrane region" description="Helical" evidence="2">
    <location>
        <begin position="134"/>
        <end position="155"/>
    </location>
</feature>
<gene>
    <name evidence="3" type="ORF">DVH02_14140</name>
</gene>
<evidence type="ECO:0000256" key="2">
    <source>
        <dbReference type="SAM" id="Phobius"/>
    </source>
</evidence>
<sequence>MKTRTVRRSRWVQHTEAGETRTVPDHYTEDVPVPPRDWDHILLKTTLAAAVGFTGISIVWSAVSGGGLLATTATPWVAYPVALAYDAAWITCLILEWLARHDPDRAALPRRIGYAALAIVMVVIYAHGHLAGQQVAGLAGAAISLIAKVLWALVLSQFSFELPARTRAWVRVSRAEIGAELAITQQRRQLERMRGQSRALQAATGHTTTPAATVTVAAGVV</sequence>
<dbReference type="RefSeq" id="WP_114624163.1">
    <property type="nucleotide sequence ID" value="NZ_QQNA01000099.1"/>
</dbReference>
<name>A0A370BDI7_9ACTN</name>
<proteinExistence type="predicted"/>
<evidence type="ECO:0000313" key="3">
    <source>
        <dbReference type="EMBL" id="RDG37505.1"/>
    </source>
</evidence>
<dbReference type="OrthoDB" id="4097676at2"/>
<keyword evidence="4" id="KW-1185">Reference proteome</keyword>
<organism evidence="3 4">
    <name type="scientific">Streptomyces corynorhini</name>
    <dbReference type="NCBI Taxonomy" id="2282652"/>
    <lineage>
        <taxon>Bacteria</taxon>
        <taxon>Bacillati</taxon>
        <taxon>Actinomycetota</taxon>
        <taxon>Actinomycetes</taxon>
        <taxon>Kitasatosporales</taxon>
        <taxon>Streptomycetaceae</taxon>
        <taxon>Streptomyces</taxon>
    </lineage>
</organism>
<dbReference type="Proteomes" id="UP000253741">
    <property type="component" value="Unassembled WGS sequence"/>
</dbReference>
<feature type="region of interest" description="Disordered" evidence="1">
    <location>
        <begin position="1"/>
        <end position="30"/>
    </location>
</feature>
<accession>A0A370BDI7</accession>
<keyword evidence="2" id="KW-0472">Membrane</keyword>
<evidence type="ECO:0000313" key="4">
    <source>
        <dbReference type="Proteomes" id="UP000253741"/>
    </source>
</evidence>
<feature type="transmembrane region" description="Helical" evidence="2">
    <location>
        <begin position="76"/>
        <end position="99"/>
    </location>
</feature>
<keyword evidence="2" id="KW-0812">Transmembrane</keyword>
<evidence type="ECO:0000256" key="1">
    <source>
        <dbReference type="SAM" id="MobiDB-lite"/>
    </source>
</evidence>
<feature type="compositionally biased region" description="Basic and acidic residues" evidence="1">
    <location>
        <begin position="16"/>
        <end position="29"/>
    </location>
</feature>
<keyword evidence="2" id="KW-1133">Transmembrane helix</keyword>
<feature type="transmembrane region" description="Helical" evidence="2">
    <location>
        <begin position="111"/>
        <end position="128"/>
    </location>
</feature>
<dbReference type="EMBL" id="QQNA01000099">
    <property type="protein sequence ID" value="RDG37505.1"/>
    <property type="molecule type" value="Genomic_DNA"/>
</dbReference>
<dbReference type="AlphaFoldDB" id="A0A370BDI7"/>
<protein>
    <submittedName>
        <fullName evidence="3">Protein transporter Sec31</fullName>
    </submittedName>
</protein>
<feature type="transmembrane region" description="Helical" evidence="2">
    <location>
        <begin position="46"/>
        <end position="70"/>
    </location>
</feature>
<reference evidence="3 4" key="1">
    <citation type="submission" date="2018-07" db="EMBL/GenBank/DDBJ databases">
        <title>Streptomyces species from bats.</title>
        <authorList>
            <person name="Dunlap C."/>
        </authorList>
    </citation>
    <scope>NUCLEOTIDE SEQUENCE [LARGE SCALE GENOMIC DNA]</scope>
    <source>
        <strain evidence="3 4">AC230</strain>
    </source>
</reference>
<comment type="caution">
    <text evidence="3">The sequence shown here is derived from an EMBL/GenBank/DDBJ whole genome shotgun (WGS) entry which is preliminary data.</text>
</comment>